<dbReference type="Proteomes" id="UP000288716">
    <property type="component" value="Unassembled WGS sequence"/>
</dbReference>
<dbReference type="GO" id="GO:1990756">
    <property type="term" value="F:ubiquitin-like ligase-substrate adaptor activity"/>
    <property type="evidence" value="ECO:0007669"/>
    <property type="project" value="TreeGrafter"/>
</dbReference>
<dbReference type="InterPro" id="IPR042476">
    <property type="entry name" value="APPBP2"/>
</dbReference>
<evidence type="ECO:0000313" key="2">
    <source>
        <dbReference type="Proteomes" id="UP000288716"/>
    </source>
</evidence>
<dbReference type="PANTHER" id="PTHR46575">
    <property type="entry name" value="AMYLOID PROTEIN-BINDING PROTEIN 2"/>
    <property type="match status" value="1"/>
</dbReference>
<dbReference type="Gene3D" id="1.25.40.10">
    <property type="entry name" value="Tetratricopeptide repeat domain"/>
    <property type="match status" value="1"/>
</dbReference>
<dbReference type="SMART" id="SM00028">
    <property type="entry name" value="TPR"/>
    <property type="match status" value="3"/>
</dbReference>
<evidence type="ECO:0000313" key="1">
    <source>
        <dbReference type="EMBL" id="RWS26429.1"/>
    </source>
</evidence>
<sequence length="608" mass="71638">MVLTKKKDQKVRFKLSPKEKNVLNPLIKESNASGTDTFYELQANCNHRSLVNQIDEFNIRHNNFPVRDINEASKLIDLIKEKSQKLCKLYNKIQSEVNDISDTVNKLVLWFDYCTNTLMKNNTNLYYHINYGTSLSSFLLDGGWFKESECVLHSIISLLADDEKTQLSPIHFNCYLQLLKVRNHSMNIEKSRESKKKIEHLISYFQLESKYEFNLIHAYLEFSHFYFNVGKMEHCYNYCHKAVQLVDSNTSIFSVIDVLRYTAKACVYKKMYHIAELFMNQALLLTTKVFKISDWKTDEHLHPFVSKLLCDYSYYLFKTDRSKSAFEVCKIVLDIRLNIFDGKQREVENSMPNMYSKNMQIALAYYQLSYYEYSASNLEHVMDHNIDIALKIMESFDYELLTADAKAVKALILQEEAVDDDNNIVNMRKLEEAEQLHQSSLRVSKIKTGEKSVRTANYYMNIGCLNHTIGKFKIAKRFLKKAIRIQELFLGYDSFEIAVSYGQLASLYEKTLCKYKKAEEYYLKSMNIFGSYFEYFSGLEHHFSGLISVYQKLGLQNKEDEIREKYDEWKTFWLRLQCCEMRSINRSSLQFISNVRLINFEDLKCVFE</sequence>
<dbReference type="GO" id="GO:0031462">
    <property type="term" value="C:Cul2-RING ubiquitin ligase complex"/>
    <property type="evidence" value="ECO:0007669"/>
    <property type="project" value="TreeGrafter"/>
</dbReference>
<gene>
    <name evidence="1" type="ORF">B4U80_12977</name>
</gene>
<dbReference type="InterPro" id="IPR019734">
    <property type="entry name" value="TPR_rpt"/>
</dbReference>
<name>A0A443SFX8_9ACAR</name>
<comment type="caution">
    <text evidence="1">The sequence shown here is derived from an EMBL/GenBank/DDBJ whole genome shotgun (WGS) entry which is preliminary data.</text>
</comment>
<dbReference type="STRING" id="299467.A0A443SFX8"/>
<dbReference type="PANTHER" id="PTHR46575:SF1">
    <property type="entry name" value="AMYLOID PROTEIN-BINDING PROTEIN 2"/>
    <property type="match status" value="1"/>
</dbReference>
<dbReference type="GO" id="GO:0006886">
    <property type="term" value="P:intracellular protein transport"/>
    <property type="evidence" value="ECO:0007669"/>
    <property type="project" value="InterPro"/>
</dbReference>
<dbReference type="SUPFAM" id="SSF48452">
    <property type="entry name" value="TPR-like"/>
    <property type="match status" value="2"/>
</dbReference>
<protein>
    <submittedName>
        <fullName evidence="1">Amyloid protein-binding protein 2-like protein</fullName>
    </submittedName>
</protein>
<dbReference type="GO" id="GO:0043161">
    <property type="term" value="P:proteasome-mediated ubiquitin-dependent protein catabolic process"/>
    <property type="evidence" value="ECO:0007669"/>
    <property type="project" value="TreeGrafter"/>
</dbReference>
<dbReference type="AlphaFoldDB" id="A0A443SFX8"/>
<organism evidence="1 2">
    <name type="scientific">Leptotrombidium deliense</name>
    <dbReference type="NCBI Taxonomy" id="299467"/>
    <lineage>
        <taxon>Eukaryota</taxon>
        <taxon>Metazoa</taxon>
        <taxon>Ecdysozoa</taxon>
        <taxon>Arthropoda</taxon>
        <taxon>Chelicerata</taxon>
        <taxon>Arachnida</taxon>
        <taxon>Acari</taxon>
        <taxon>Acariformes</taxon>
        <taxon>Trombidiformes</taxon>
        <taxon>Prostigmata</taxon>
        <taxon>Anystina</taxon>
        <taxon>Parasitengona</taxon>
        <taxon>Trombiculoidea</taxon>
        <taxon>Trombiculidae</taxon>
        <taxon>Leptotrombidium</taxon>
    </lineage>
</organism>
<keyword evidence="2" id="KW-1185">Reference proteome</keyword>
<dbReference type="Pfam" id="PF13424">
    <property type="entry name" value="TPR_12"/>
    <property type="match status" value="1"/>
</dbReference>
<dbReference type="OrthoDB" id="7103806at2759"/>
<proteinExistence type="predicted"/>
<reference evidence="1 2" key="1">
    <citation type="journal article" date="2018" name="Gigascience">
        <title>Genomes of trombidid mites reveal novel predicted allergens and laterally-transferred genes associated with secondary metabolism.</title>
        <authorList>
            <person name="Dong X."/>
            <person name="Chaisiri K."/>
            <person name="Xia D."/>
            <person name="Armstrong S.D."/>
            <person name="Fang Y."/>
            <person name="Donnelly M.J."/>
            <person name="Kadowaki T."/>
            <person name="McGarry J.W."/>
            <person name="Darby A.C."/>
            <person name="Makepeace B.L."/>
        </authorList>
    </citation>
    <scope>NUCLEOTIDE SEQUENCE [LARGE SCALE GENOMIC DNA]</scope>
    <source>
        <strain evidence="1">UoL-UT</strain>
    </source>
</reference>
<dbReference type="EMBL" id="NCKV01002763">
    <property type="protein sequence ID" value="RWS26429.1"/>
    <property type="molecule type" value="Genomic_DNA"/>
</dbReference>
<accession>A0A443SFX8</accession>
<dbReference type="InterPro" id="IPR011990">
    <property type="entry name" value="TPR-like_helical_dom_sf"/>
</dbReference>
<dbReference type="VEuPathDB" id="VectorBase:LDEU005611"/>